<feature type="transmembrane region" description="Helical" evidence="2">
    <location>
        <begin position="112"/>
        <end position="131"/>
    </location>
</feature>
<accession>A0A328TYM1</accession>
<keyword evidence="2" id="KW-0472">Membrane</keyword>
<dbReference type="InterPro" id="IPR002931">
    <property type="entry name" value="Transglutaminase-like"/>
</dbReference>
<evidence type="ECO:0000313" key="5">
    <source>
        <dbReference type="Proteomes" id="UP000249260"/>
    </source>
</evidence>
<dbReference type="AlphaFoldDB" id="A0A328TYM1"/>
<protein>
    <recommendedName>
        <fullName evidence="3">Transglutaminase-like domain-containing protein</fullName>
    </recommendedName>
</protein>
<reference evidence="4 5" key="1">
    <citation type="submission" date="2018-06" db="EMBL/GenBank/DDBJ databases">
        <title>Paenibacillus montanisoli sp. nov., isolated from mountain area soil.</title>
        <authorList>
            <person name="Wu M."/>
        </authorList>
    </citation>
    <scope>NUCLEOTIDE SEQUENCE [LARGE SCALE GENOMIC DNA]</scope>
    <source>
        <strain evidence="4 5">RA17</strain>
    </source>
</reference>
<feature type="domain" description="Transglutaminase-like" evidence="3">
    <location>
        <begin position="520"/>
        <end position="595"/>
    </location>
</feature>
<feature type="region of interest" description="Disordered" evidence="1">
    <location>
        <begin position="333"/>
        <end position="438"/>
    </location>
</feature>
<sequence length="810" mass="84258">MQGKMMLGGEVRTLLLVCGLGMMALAVQSLVWLRQWGLGLTALTAVYLLLLYGFLGLQVFPNLLRACAEGLLLSALVTVPRMERLLGMNGLFQAADRKSDVAGWSVNWWNGAAWLAVVIMAAGIGSVWGLAKQTPAEPAPWAAEAIDWGQQKLKDHQSGAGPRGTMTAAEEAMAAEGLGNAGVTGYGLDDRVLGGSLSQDHTVLFTVASKEATYLRGESKSVYTGTGWEQEAHDWLTLNVSAYEAEEDARLLVQTITAAHPAAGWPLLSGGAEAKVTAIRTLSGAGGETKSAYRRDAATGALFPAGENDRVLSYTVAAEIPELALDELRKASSAVEPVAGGEDREEETTRTSSDADGSETNTGTGEGSEEESGRTAGAGSETGSGISSMGTSGEGKDEGSAGESTGVARSVTDPSSVVEQGDGTAMDRSPESRLGTDAAEKAVSSKYVETVALADAYTQLPAGLPARVGDLAADIIAKAGSPVNRYDQVQAIASYLRSHYAYTLQSSIPARGEDFVDDFLFRQRQGYCVHFASAMAVMLRTQGIPARYVKGFAPGEPAEGTAGGAGLYTVRASDAHAWVEVFFPGVGWVAFEPTPGFAAPGSGAAGDASSPASAGDGAKPAAADADGAAGAEAGGARALAGRLETKLQAAAQQAADAAQRGAHALAQAAREAMAAEPWAMASLAAGATAAAGLAMAAARRRRERFAFGSALRHYGSALQAGRHTAARGHFLQLADACWRELYNRCGAKPLHRTAREFAAEALPGLPPETAQLVAEFVRWDEAARYGAQWQDRPSLQQMTTLVAGLRSREN</sequence>
<gene>
    <name evidence="4" type="ORF">DL346_20305</name>
</gene>
<keyword evidence="2" id="KW-0812">Transmembrane</keyword>
<keyword evidence="5" id="KW-1185">Reference proteome</keyword>
<dbReference type="Gene3D" id="3.10.620.30">
    <property type="match status" value="1"/>
</dbReference>
<dbReference type="Pfam" id="PF01841">
    <property type="entry name" value="Transglut_core"/>
    <property type="match status" value="1"/>
</dbReference>
<comment type="caution">
    <text evidence="4">The sequence shown here is derived from an EMBL/GenBank/DDBJ whole genome shotgun (WGS) entry which is preliminary data.</text>
</comment>
<dbReference type="InterPro" id="IPR038765">
    <property type="entry name" value="Papain-like_cys_pep_sf"/>
</dbReference>
<evidence type="ECO:0000259" key="3">
    <source>
        <dbReference type="SMART" id="SM00460"/>
    </source>
</evidence>
<feature type="transmembrane region" description="Helical" evidence="2">
    <location>
        <begin position="36"/>
        <end position="55"/>
    </location>
</feature>
<dbReference type="PANTHER" id="PTHR42736">
    <property type="entry name" value="PROTEIN-GLUTAMINE GAMMA-GLUTAMYLTRANSFERASE"/>
    <property type="match status" value="1"/>
</dbReference>
<proteinExistence type="predicted"/>
<keyword evidence="2" id="KW-1133">Transmembrane helix</keyword>
<feature type="compositionally biased region" description="Low complexity" evidence="1">
    <location>
        <begin position="350"/>
        <end position="363"/>
    </location>
</feature>
<dbReference type="EMBL" id="QLUW01000004">
    <property type="protein sequence ID" value="RAP74852.1"/>
    <property type="molecule type" value="Genomic_DNA"/>
</dbReference>
<evidence type="ECO:0000256" key="2">
    <source>
        <dbReference type="SAM" id="Phobius"/>
    </source>
</evidence>
<evidence type="ECO:0000256" key="1">
    <source>
        <dbReference type="SAM" id="MobiDB-lite"/>
    </source>
</evidence>
<dbReference type="InterPro" id="IPR052901">
    <property type="entry name" value="Bact_TGase-like"/>
</dbReference>
<name>A0A328TYM1_9BACL</name>
<dbReference type="OrthoDB" id="9804872at2"/>
<dbReference type="Proteomes" id="UP000249260">
    <property type="component" value="Unassembled WGS sequence"/>
</dbReference>
<evidence type="ECO:0000313" key="4">
    <source>
        <dbReference type="EMBL" id="RAP74852.1"/>
    </source>
</evidence>
<dbReference type="SUPFAM" id="SSF54001">
    <property type="entry name" value="Cysteine proteinases"/>
    <property type="match status" value="1"/>
</dbReference>
<organism evidence="4 5">
    <name type="scientific">Paenibacillus montanisoli</name>
    <dbReference type="NCBI Taxonomy" id="2081970"/>
    <lineage>
        <taxon>Bacteria</taxon>
        <taxon>Bacillati</taxon>
        <taxon>Bacillota</taxon>
        <taxon>Bacilli</taxon>
        <taxon>Bacillales</taxon>
        <taxon>Paenibacillaceae</taxon>
        <taxon>Paenibacillus</taxon>
    </lineage>
</organism>
<feature type="compositionally biased region" description="Low complexity" evidence="1">
    <location>
        <begin position="374"/>
        <end position="391"/>
    </location>
</feature>
<feature type="region of interest" description="Disordered" evidence="1">
    <location>
        <begin position="600"/>
        <end position="626"/>
    </location>
</feature>
<dbReference type="PANTHER" id="PTHR42736:SF1">
    <property type="entry name" value="PROTEIN-GLUTAMINE GAMMA-GLUTAMYLTRANSFERASE"/>
    <property type="match status" value="1"/>
</dbReference>
<dbReference type="SMART" id="SM00460">
    <property type="entry name" value="TGc"/>
    <property type="match status" value="1"/>
</dbReference>